<dbReference type="GO" id="GO:0004830">
    <property type="term" value="F:tryptophan-tRNA ligase activity"/>
    <property type="evidence" value="ECO:0007669"/>
    <property type="project" value="UniProtKB-EC"/>
</dbReference>
<gene>
    <name evidence="14" type="primary">MSW1</name>
    <name evidence="14" type="ORF">OC842_001578</name>
</gene>
<dbReference type="Gene3D" id="3.40.50.620">
    <property type="entry name" value="HUPs"/>
    <property type="match status" value="1"/>
</dbReference>
<evidence type="ECO:0000256" key="5">
    <source>
        <dbReference type="ARBA" id="ARBA00022741"/>
    </source>
</evidence>
<evidence type="ECO:0000256" key="9">
    <source>
        <dbReference type="ARBA" id="ARBA00030268"/>
    </source>
</evidence>
<evidence type="ECO:0000256" key="2">
    <source>
        <dbReference type="ARBA" id="ARBA00005594"/>
    </source>
</evidence>
<evidence type="ECO:0000256" key="10">
    <source>
        <dbReference type="ARBA" id="ARBA00049929"/>
    </source>
</evidence>
<evidence type="ECO:0000256" key="11">
    <source>
        <dbReference type="ARBA" id="ARBA00069760"/>
    </source>
</evidence>
<dbReference type="PROSITE" id="PS00178">
    <property type="entry name" value="AA_TRNA_LIGASE_I"/>
    <property type="match status" value="1"/>
</dbReference>
<dbReference type="InterPro" id="IPR002306">
    <property type="entry name" value="Trp-tRNA-ligase"/>
</dbReference>
<comment type="catalytic activity">
    <reaction evidence="10">
        <text>tRNA(Trp) + L-tryptophan + ATP = L-tryptophyl-tRNA(Trp) + AMP + diphosphate + H(+)</text>
        <dbReference type="Rhea" id="RHEA:24080"/>
        <dbReference type="Rhea" id="RHEA-COMP:9671"/>
        <dbReference type="Rhea" id="RHEA-COMP:9705"/>
        <dbReference type="ChEBI" id="CHEBI:15378"/>
        <dbReference type="ChEBI" id="CHEBI:30616"/>
        <dbReference type="ChEBI" id="CHEBI:33019"/>
        <dbReference type="ChEBI" id="CHEBI:57912"/>
        <dbReference type="ChEBI" id="CHEBI:78442"/>
        <dbReference type="ChEBI" id="CHEBI:78535"/>
        <dbReference type="ChEBI" id="CHEBI:456215"/>
        <dbReference type="EC" id="6.1.1.2"/>
    </reaction>
</comment>
<dbReference type="GO" id="GO:0005759">
    <property type="term" value="C:mitochondrial matrix"/>
    <property type="evidence" value="ECO:0007669"/>
    <property type="project" value="UniProtKB-SubCell"/>
</dbReference>
<dbReference type="PANTHER" id="PTHR43766:SF1">
    <property type="entry name" value="TRYPTOPHAN--TRNA LIGASE, MITOCHONDRIAL"/>
    <property type="match status" value="1"/>
</dbReference>
<dbReference type="InterPro" id="IPR024109">
    <property type="entry name" value="Trp-tRNA-ligase_bac-type"/>
</dbReference>
<dbReference type="HAMAP" id="MF_00140_B">
    <property type="entry name" value="Trp_tRNA_synth_B"/>
    <property type="match status" value="1"/>
</dbReference>
<dbReference type="Gene3D" id="1.10.240.10">
    <property type="entry name" value="Tyrosyl-Transfer RNA Synthetase"/>
    <property type="match status" value="1"/>
</dbReference>
<dbReference type="EC" id="6.1.1.2" evidence="3"/>
<dbReference type="Pfam" id="PF00579">
    <property type="entry name" value="tRNA-synt_1b"/>
    <property type="match status" value="1"/>
</dbReference>
<dbReference type="EMBL" id="JAPDMQ010000057">
    <property type="protein sequence ID" value="KAK0537613.1"/>
    <property type="molecule type" value="Genomic_DNA"/>
</dbReference>
<evidence type="ECO:0000256" key="1">
    <source>
        <dbReference type="ARBA" id="ARBA00004305"/>
    </source>
</evidence>
<dbReference type="FunFam" id="1.10.240.10:FF:000002">
    <property type="entry name" value="Tryptophan--tRNA ligase"/>
    <property type="match status" value="1"/>
</dbReference>
<evidence type="ECO:0000256" key="12">
    <source>
        <dbReference type="RuleBase" id="RU363036"/>
    </source>
</evidence>
<reference evidence="14" key="1">
    <citation type="journal article" date="2023" name="PhytoFront">
        <title>Draft Genome Resources of Seven Strains of Tilletia horrida, Causal Agent of Kernel Smut of Rice.</title>
        <authorList>
            <person name="Khanal S."/>
            <person name="Antony Babu S."/>
            <person name="Zhou X.G."/>
        </authorList>
    </citation>
    <scope>NUCLEOTIDE SEQUENCE</scope>
    <source>
        <strain evidence="14">TX3</strain>
    </source>
</reference>
<comment type="similarity">
    <text evidence="2 12">Belongs to the class-I aminoacyl-tRNA synthetase family.</text>
</comment>
<dbReference type="CDD" id="cd00806">
    <property type="entry name" value="TrpRS_core"/>
    <property type="match status" value="1"/>
</dbReference>
<dbReference type="InterPro" id="IPR001412">
    <property type="entry name" value="aa-tRNA-synth_I_CS"/>
</dbReference>
<dbReference type="AlphaFoldDB" id="A0AAN6JT14"/>
<accession>A0AAN6JT14</accession>
<dbReference type="SUPFAM" id="SSF52374">
    <property type="entry name" value="Nucleotidylyl transferase"/>
    <property type="match status" value="1"/>
</dbReference>
<dbReference type="Proteomes" id="UP001176521">
    <property type="component" value="Unassembled WGS sequence"/>
</dbReference>
<name>A0AAN6JT14_9BASI</name>
<dbReference type="GO" id="GO:0005524">
    <property type="term" value="F:ATP binding"/>
    <property type="evidence" value="ECO:0007669"/>
    <property type="project" value="UniProtKB-KW"/>
</dbReference>
<keyword evidence="6 12" id="KW-0067">ATP-binding</keyword>
<dbReference type="InterPro" id="IPR014729">
    <property type="entry name" value="Rossmann-like_a/b/a_fold"/>
</dbReference>
<comment type="caution">
    <text evidence="14">The sequence shown here is derived from an EMBL/GenBank/DDBJ whole genome shotgun (WGS) entry which is preliminary data.</text>
</comment>
<keyword evidence="4 12" id="KW-0436">Ligase</keyword>
<dbReference type="InterPro" id="IPR002305">
    <property type="entry name" value="aa-tRNA-synth_Ic"/>
</dbReference>
<evidence type="ECO:0000313" key="15">
    <source>
        <dbReference type="Proteomes" id="UP001176521"/>
    </source>
</evidence>
<evidence type="ECO:0000256" key="3">
    <source>
        <dbReference type="ARBA" id="ARBA00013161"/>
    </source>
</evidence>
<keyword evidence="5 12" id="KW-0547">Nucleotide-binding</keyword>
<organism evidence="14 15">
    <name type="scientific">Tilletia horrida</name>
    <dbReference type="NCBI Taxonomy" id="155126"/>
    <lineage>
        <taxon>Eukaryota</taxon>
        <taxon>Fungi</taxon>
        <taxon>Dikarya</taxon>
        <taxon>Basidiomycota</taxon>
        <taxon>Ustilaginomycotina</taxon>
        <taxon>Exobasidiomycetes</taxon>
        <taxon>Tilletiales</taxon>
        <taxon>Tilletiaceae</taxon>
        <taxon>Tilletia</taxon>
    </lineage>
</organism>
<keyword evidence="7 12" id="KW-0648">Protein biosynthesis</keyword>
<protein>
    <recommendedName>
        <fullName evidence="11">Tryptophan--tRNA ligase, mitochondrial</fullName>
        <ecNumber evidence="3">6.1.1.2</ecNumber>
    </recommendedName>
    <alternativeName>
        <fullName evidence="9">Tryptophanyl-tRNA synthetase</fullName>
    </alternativeName>
</protein>
<dbReference type="GO" id="GO:0070183">
    <property type="term" value="P:mitochondrial tryptophanyl-tRNA aminoacylation"/>
    <property type="evidence" value="ECO:0007669"/>
    <property type="project" value="TreeGrafter"/>
</dbReference>
<evidence type="ECO:0000256" key="8">
    <source>
        <dbReference type="ARBA" id="ARBA00023146"/>
    </source>
</evidence>
<keyword evidence="8 12" id="KW-0030">Aminoacyl-tRNA synthetase</keyword>
<dbReference type="InterPro" id="IPR050203">
    <property type="entry name" value="Trp-tRNA_synthetase"/>
</dbReference>
<evidence type="ECO:0000313" key="14">
    <source>
        <dbReference type="EMBL" id="KAK0537613.1"/>
    </source>
</evidence>
<dbReference type="FunFam" id="3.40.50.620:FF:000082">
    <property type="entry name" value="MSW1p Mitochondrial tryptophanyl-tRNA synthetase"/>
    <property type="match status" value="1"/>
</dbReference>
<proteinExistence type="inferred from homology"/>
<feature type="compositionally biased region" description="Low complexity" evidence="13">
    <location>
        <begin position="36"/>
        <end position="46"/>
    </location>
</feature>
<sequence>MSARCASRVALAAERLGTRQIVPCSSSGSVRLMSGTTAASSASTSKPRPPSSPKRKTILSGIQPTGVPHLGNYLGALCNWVDLQTTAEPDEELFFAIVGFHSITMPQEPKKLFGERRDMLAAILAVGIDPDRCALFQQDQVPEHTELGWILNCYTPFGKLARMTTWKSKLQIARGVGGEAVADESNLLLGLFAYPVLQAADILLYKSTHVPVGDDQVQHLELTRDIADSFNARHKRRVFPPPQQMTTPAKRILSLRDPSAKMSKSAPDPNSRIVLTDTPAQIAAKLKRAVTDAEPTLSYDPETRPAVSNLLLILATLRSRQQQRHQRATSSPITAVTPEQVAEELNAQVASGSGSGSAATLKAAVTEAVIESLAPIQRELVRLQADRGYLIEVERKGRDKARERAARTIEEVRKVIGFEQ</sequence>
<feature type="region of interest" description="Disordered" evidence="13">
    <location>
        <begin position="35"/>
        <end position="57"/>
    </location>
</feature>
<comment type="subcellular location">
    <subcellularLocation>
        <location evidence="1">Mitochondrion matrix</location>
    </subcellularLocation>
</comment>
<evidence type="ECO:0000256" key="6">
    <source>
        <dbReference type="ARBA" id="ARBA00022840"/>
    </source>
</evidence>
<evidence type="ECO:0000256" key="4">
    <source>
        <dbReference type="ARBA" id="ARBA00022598"/>
    </source>
</evidence>
<evidence type="ECO:0000256" key="13">
    <source>
        <dbReference type="SAM" id="MobiDB-lite"/>
    </source>
</evidence>
<dbReference type="PANTHER" id="PTHR43766">
    <property type="entry name" value="TRYPTOPHAN--TRNA LIGASE, MITOCHONDRIAL"/>
    <property type="match status" value="1"/>
</dbReference>
<dbReference type="PRINTS" id="PR01039">
    <property type="entry name" value="TRNASYNTHTRP"/>
</dbReference>
<evidence type="ECO:0000256" key="7">
    <source>
        <dbReference type="ARBA" id="ARBA00022917"/>
    </source>
</evidence>
<dbReference type="NCBIfam" id="TIGR00233">
    <property type="entry name" value="trpS"/>
    <property type="match status" value="1"/>
</dbReference>
<keyword evidence="15" id="KW-1185">Reference proteome</keyword>